<feature type="non-terminal residue" evidence="1">
    <location>
        <position position="1"/>
    </location>
</feature>
<name>A0A392QD91_9FABA</name>
<dbReference type="EMBL" id="LXQA010125098">
    <property type="protein sequence ID" value="MCI21486.1"/>
    <property type="molecule type" value="Genomic_DNA"/>
</dbReference>
<proteinExistence type="predicted"/>
<evidence type="ECO:0000313" key="2">
    <source>
        <dbReference type="Proteomes" id="UP000265520"/>
    </source>
</evidence>
<protein>
    <submittedName>
        <fullName evidence="1">Uncharacterized protein</fullName>
    </submittedName>
</protein>
<evidence type="ECO:0000313" key="1">
    <source>
        <dbReference type="EMBL" id="MCI21486.1"/>
    </source>
</evidence>
<reference evidence="1 2" key="1">
    <citation type="journal article" date="2018" name="Front. Plant Sci.">
        <title>Red Clover (Trifolium pratense) and Zigzag Clover (T. medium) - A Picture of Genomic Similarities and Differences.</title>
        <authorList>
            <person name="Dluhosova J."/>
            <person name="Istvanek J."/>
            <person name="Nedelnik J."/>
            <person name="Repkova J."/>
        </authorList>
    </citation>
    <scope>NUCLEOTIDE SEQUENCE [LARGE SCALE GENOMIC DNA]</scope>
    <source>
        <strain evidence="2">cv. 10/8</strain>
        <tissue evidence="1">Leaf</tissue>
    </source>
</reference>
<organism evidence="1 2">
    <name type="scientific">Trifolium medium</name>
    <dbReference type="NCBI Taxonomy" id="97028"/>
    <lineage>
        <taxon>Eukaryota</taxon>
        <taxon>Viridiplantae</taxon>
        <taxon>Streptophyta</taxon>
        <taxon>Embryophyta</taxon>
        <taxon>Tracheophyta</taxon>
        <taxon>Spermatophyta</taxon>
        <taxon>Magnoliopsida</taxon>
        <taxon>eudicotyledons</taxon>
        <taxon>Gunneridae</taxon>
        <taxon>Pentapetalae</taxon>
        <taxon>rosids</taxon>
        <taxon>fabids</taxon>
        <taxon>Fabales</taxon>
        <taxon>Fabaceae</taxon>
        <taxon>Papilionoideae</taxon>
        <taxon>50 kb inversion clade</taxon>
        <taxon>NPAAA clade</taxon>
        <taxon>Hologalegina</taxon>
        <taxon>IRL clade</taxon>
        <taxon>Trifolieae</taxon>
        <taxon>Trifolium</taxon>
    </lineage>
</organism>
<dbReference type="Proteomes" id="UP000265520">
    <property type="component" value="Unassembled WGS sequence"/>
</dbReference>
<sequence>ITLLHQPKSVIRRGFTTSSSSPEESQVSSIEYLTLINHRTVLEVQPIIWQPWSPIAEELHSARYPMLDDTWDSSGDELDVVDPHAGAADD</sequence>
<dbReference type="AlphaFoldDB" id="A0A392QD91"/>
<comment type="caution">
    <text evidence="1">The sequence shown here is derived from an EMBL/GenBank/DDBJ whole genome shotgun (WGS) entry which is preliminary data.</text>
</comment>
<accession>A0A392QD91</accession>
<keyword evidence="2" id="KW-1185">Reference proteome</keyword>